<dbReference type="OrthoDB" id="6128111at2759"/>
<dbReference type="Proteomes" id="UP000597762">
    <property type="component" value="Unassembled WGS sequence"/>
</dbReference>
<evidence type="ECO:0000313" key="2">
    <source>
        <dbReference type="EMBL" id="CAE1318451.1"/>
    </source>
</evidence>
<gene>
    <name evidence="2" type="ORF">SPHA_68896</name>
</gene>
<dbReference type="EMBL" id="CAHIKZ030005032">
    <property type="protein sequence ID" value="CAE1318451.1"/>
    <property type="molecule type" value="Genomic_DNA"/>
</dbReference>
<dbReference type="AlphaFoldDB" id="A0A812ECT7"/>
<protein>
    <recommendedName>
        <fullName evidence="4">Helitron helicase-like domain-containing protein</fullName>
    </recommendedName>
</protein>
<feature type="region of interest" description="Disordered" evidence="1">
    <location>
        <begin position="1"/>
        <end position="21"/>
    </location>
</feature>
<feature type="compositionally biased region" description="Polar residues" evidence="1">
    <location>
        <begin position="1"/>
        <end position="17"/>
    </location>
</feature>
<feature type="region of interest" description="Disordered" evidence="1">
    <location>
        <begin position="34"/>
        <end position="53"/>
    </location>
</feature>
<dbReference type="PANTHER" id="PTHR45786">
    <property type="entry name" value="DNA BINDING PROTEIN-LIKE"/>
    <property type="match status" value="1"/>
</dbReference>
<reference evidence="2" key="1">
    <citation type="submission" date="2021-01" db="EMBL/GenBank/DDBJ databases">
        <authorList>
            <person name="Li R."/>
            <person name="Bekaert M."/>
        </authorList>
    </citation>
    <scope>NUCLEOTIDE SEQUENCE</scope>
    <source>
        <strain evidence="2">Farmed</strain>
    </source>
</reference>
<comment type="caution">
    <text evidence="2">The sequence shown here is derived from an EMBL/GenBank/DDBJ whole genome shotgun (WGS) entry which is preliminary data.</text>
</comment>
<organism evidence="2 3">
    <name type="scientific">Acanthosepion pharaonis</name>
    <name type="common">Pharaoh cuttlefish</name>
    <name type="synonym">Sepia pharaonis</name>
    <dbReference type="NCBI Taxonomy" id="158019"/>
    <lineage>
        <taxon>Eukaryota</taxon>
        <taxon>Metazoa</taxon>
        <taxon>Spiralia</taxon>
        <taxon>Lophotrochozoa</taxon>
        <taxon>Mollusca</taxon>
        <taxon>Cephalopoda</taxon>
        <taxon>Coleoidea</taxon>
        <taxon>Decapodiformes</taxon>
        <taxon>Sepiida</taxon>
        <taxon>Sepiina</taxon>
        <taxon>Sepiidae</taxon>
        <taxon>Acanthosepion</taxon>
    </lineage>
</organism>
<evidence type="ECO:0008006" key="4">
    <source>
        <dbReference type="Google" id="ProtNLM"/>
    </source>
</evidence>
<evidence type="ECO:0000256" key="1">
    <source>
        <dbReference type="SAM" id="MobiDB-lite"/>
    </source>
</evidence>
<proteinExistence type="predicted"/>
<dbReference type="PANTHER" id="PTHR45786:SF74">
    <property type="entry name" value="ATP-DEPENDENT DNA HELICASE"/>
    <property type="match status" value="1"/>
</dbReference>
<sequence length="325" mass="36504">MNTRATAASRVSEQPQETAHRRFRNALSTASARALESSAQTTVSRVRNGRSTASARVIESPAQTTVRRAGKALSTASARALESSAQTTVRRPPRDLLLGATSESRHFLEAIRKYNCCFQMTSFGAKAISEWGWMPPFKVQGQVYHLMGSLFVDQGEPPQFLQIYYLADYNEQVDARLGILPSDISVGPRRDILFRLQDMLHETNSYTRSLKFALQNNSSPSFSVGIVADRRPHGEHERRFNAPACNEVTAVIHGEEHNSRDIVIRFRGGGLRRISEIYRSYDCLQYPLLFPYGSDGYNFKIPIYQASSDSMSTSKMVSYAYMFFG</sequence>
<keyword evidence="3" id="KW-1185">Reference proteome</keyword>
<accession>A0A812ECT7</accession>
<evidence type="ECO:0000313" key="3">
    <source>
        <dbReference type="Proteomes" id="UP000597762"/>
    </source>
</evidence>
<name>A0A812ECT7_ACAPH</name>